<proteinExistence type="predicted"/>
<sequence>MFRGVRMDNRSVVPYSPYLTRMFEAHINVEVCALIHAVKYLFKYVYKGPDRARVHIYESSDGNQRNQDEIDAYIDARYVCAPEAVHRIFEFKMQDRSDAVERLQAHLPGYESVIFNAGEEEQALEAAQNRLSTLTGYFAINKTCTDLEQHGRLPVGMVDSRDSSSTKAGSKGNARHVQLDGCISWDRKSRNDSLSGFSFCMVKDSRRLGTYAQLKDTFILLLCWLQEPLDI</sequence>
<evidence type="ECO:0000313" key="2">
    <source>
        <dbReference type="Proteomes" id="UP000050761"/>
    </source>
</evidence>
<evidence type="ECO:0000313" key="3">
    <source>
        <dbReference type="WBParaSite" id="HPBE_0002603601-mRNA-1"/>
    </source>
</evidence>
<name>A0A183GTL6_HELPZ</name>
<reference evidence="3" key="2">
    <citation type="submission" date="2019-09" db="UniProtKB">
        <authorList>
            <consortium name="WormBaseParasite"/>
        </authorList>
    </citation>
    <scope>IDENTIFICATION</scope>
</reference>
<protein>
    <submittedName>
        <fullName evidence="3">Helitron_like_N domain-containing protein</fullName>
    </submittedName>
</protein>
<accession>A0A3P8F7T2</accession>
<reference evidence="1 2" key="1">
    <citation type="submission" date="2018-11" db="EMBL/GenBank/DDBJ databases">
        <authorList>
            <consortium name="Pathogen Informatics"/>
        </authorList>
    </citation>
    <scope>NUCLEOTIDE SEQUENCE [LARGE SCALE GENOMIC DNA]</scope>
</reference>
<dbReference type="WBParaSite" id="HPBE_0002603601-mRNA-1">
    <property type="protein sequence ID" value="HPBE_0002603601-mRNA-1"/>
    <property type="gene ID" value="HPBE_0002603601"/>
</dbReference>
<dbReference type="EMBL" id="UZAH01039055">
    <property type="protein sequence ID" value="VDP55288.1"/>
    <property type="molecule type" value="Genomic_DNA"/>
</dbReference>
<evidence type="ECO:0000313" key="1">
    <source>
        <dbReference type="EMBL" id="VDP55288.1"/>
    </source>
</evidence>
<keyword evidence="2" id="KW-1185">Reference proteome</keyword>
<organism evidence="2 3">
    <name type="scientific">Heligmosomoides polygyrus</name>
    <name type="common">Parasitic roundworm</name>
    <dbReference type="NCBI Taxonomy" id="6339"/>
    <lineage>
        <taxon>Eukaryota</taxon>
        <taxon>Metazoa</taxon>
        <taxon>Ecdysozoa</taxon>
        <taxon>Nematoda</taxon>
        <taxon>Chromadorea</taxon>
        <taxon>Rhabditida</taxon>
        <taxon>Rhabditina</taxon>
        <taxon>Rhabditomorpha</taxon>
        <taxon>Strongyloidea</taxon>
        <taxon>Heligmosomidae</taxon>
        <taxon>Heligmosomoides</taxon>
    </lineage>
</organism>
<accession>A0A183GTL6</accession>
<gene>
    <name evidence="1" type="ORF">HPBE_LOCUS26035</name>
</gene>
<dbReference type="OrthoDB" id="10055660at2759"/>
<dbReference type="AlphaFoldDB" id="A0A183GTL6"/>
<dbReference type="Proteomes" id="UP000050761">
    <property type="component" value="Unassembled WGS sequence"/>
</dbReference>
<dbReference type="PANTHER" id="PTHR10492:SF57">
    <property type="entry name" value="ATP-DEPENDENT DNA HELICASE"/>
    <property type="match status" value="1"/>
</dbReference>
<dbReference type="PANTHER" id="PTHR10492">
    <property type="match status" value="1"/>
</dbReference>